<dbReference type="Gene3D" id="2.40.70.10">
    <property type="entry name" value="Acid Proteases"/>
    <property type="match status" value="1"/>
</dbReference>
<evidence type="ECO:0000256" key="1">
    <source>
        <dbReference type="SAM" id="MobiDB-lite"/>
    </source>
</evidence>
<reference evidence="2" key="1">
    <citation type="journal article" date="2020" name="Stud. Mycol.">
        <title>101 Dothideomycetes genomes: a test case for predicting lifestyles and emergence of pathogens.</title>
        <authorList>
            <person name="Haridas S."/>
            <person name="Albert R."/>
            <person name="Binder M."/>
            <person name="Bloem J."/>
            <person name="Labutti K."/>
            <person name="Salamov A."/>
            <person name="Andreopoulos B."/>
            <person name="Baker S."/>
            <person name="Barry K."/>
            <person name="Bills G."/>
            <person name="Bluhm B."/>
            <person name="Cannon C."/>
            <person name="Castanera R."/>
            <person name="Culley D."/>
            <person name="Daum C."/>
            <person name="Ezra D."/>
            <person name="Gonzalez J."/>
            <person name="Henrissat B."/>
            <person name="Kuo A."/>
            <person name="Liang C."/>
            <person name="Lipzen A."/>
            <person name="Lutzoni F."/>
            <person name="Magnuson J."/>
            <person name="Mondo S."/>
            <person name="Nolan M."/>
            <person name="Ohm R."/>
            <person name="Pangilinan J."/>
            <person name="Park H.-J."/>
            <person name="Ramirez L."/>
            <person name="Alfaro M."/>
            <person name="Sun H."/>
            <person name="Tritt A."/>
            <person name="Yoshinaga Y."/>
            <person name="Zwiers L.-H."/>
            <person name="Turgeon B."/>
            <person name="Goodwin S."/>
            <person name="Spatafora J."/>
            <person name="Crous P."/>
            <person name="Grigoriev I."/>
        </authorList>
    </citation>
    <scope>NUCLEOTIDE SEQUENCE</scope>
    <source>
        <strain evidence="2">CBS 113818</strain>
    </source>
</reference>
<name>A0A6A7A5E6_9PLEO</name>
<keyword evidence="3" id="KW-1185">Reference proteome</keyword>
<dbReference type="AlphaFoldDB" id="A0A6A7A5E6"/>
<protein>
    <recommendedName>
        <fullName evidence="4">Peptidase A1 domain-containing protein</fullName>
    </recommendedName>
</protein>
<gene>
    <name evidence="2" type="ORF">CC86DRAFT_404991</name>
</gene>
<organism evidence="2 3">
    <name type="scientific">Ophiobolus disseminans</name>
    <dbReference type="NCBI Taxonomy" id="1469910"/>
    <lineage>
        <taxon>Eukaryota</taxon>
        <taxon>Fungi</taxon>
        <taxon>Dikarya</taxon>
        <taxon>Ascomycota</taxon>
        <taxon>Pezizomycotina</taxon>
        <taxon>Dothideomycetes</taxon>
        <taxon>Pleosporomycetidae</taxon>
        <taxon>Pleosporales</taxon>
        <taxon>Pleosporineae</taxon>
        <taxon>Phaeosphaeriaceae</taxon>
        <taxon>Ophiobolus</taxon>
    </lineage>
</organism>
<evidence type="ECO:0000313" key="3">
    <source>
        <dbReference type="Proteomes" id="UP000799424"/>
    </source>
</evidence>
<dbReference type="EMBL" id="MU006223">
    <property type="protein sequence ID" value="KAF2827959.1"/>
    <property type="molecule type" value="Genomic_DNA"/>
</dbReference>
<proteinExistence type="predicted"/>
<dbReference type="OrthoDB" id="5361565at2759"/>
<evidence type="ECO:0000313" key="2">
    <source>
        <dbReference type="EMBL" id="KAF2827959.1"/>
    </source>
</evidence>
<evidence type="ECO:0008006" key="4">
    <source>
        <dbReference type="Google" id="ProtNLM"/>
    </source>
</evidence>
<dbReference type="Proteomes" id="UP000799424">
    <property type="component" value="Unassembled WGS sequence"/>
</dbReference>
<feature type="region of interest" description="Disordered" evidence="1">
    <location>
        <begin position="205"/>
        <end position="226"/>
    </location>
</feature>
<sequence>MRSPRDGNLVLGGYDSASITGSWHDYPMNYSDTLAGRHCPLQVHIQGLQLLLEGQKSVQLLGDGDGHLACIEPYDNLFRLSELGLAGFTDVTGWSPNINYAPNDLFLPEPGLMYPSTASFNGSLKFVFDDGFTVIIPNSELQRPLRGLDKQGSVALHPNITEVNVYNDSFAAWVLERVFLSQVYLAVDYDAQVIKLADVRQNPVTPSPVRFSSANEAKPATRDPYE</sequence>
<dbReference type="InterPro" id="IPR021109">
    <property type="entry name" value="Peptidase_aspartic_dom_sf"/>
</dbReference>
<accession>A0A6A7A5E6</accession>
<dbReference type="SUPFAM" id="SSF50630">
    <property type="entry name" value="Acid proteases"/>
    <property type="match status" value="1"/>
</dbReference>